<evidence type="ECO:0000313" key="2">
    <source>
        <dbReference type="Proteomes" id="UP001152795"/>
    </source>
</evidence>
<gene>
    <name evidence="1" type="ORF">PACLA_8A030841</name>
</gene>
<organism evidence="1 2">
    <name type="scientific">Paramuricea clavata</name>
    <name type="common">Red gorgonian</name>
    <name type="synonym">Violescent sea-whip</name>
    <dbReference type="NCBI Taxonomy" id="317549"/>
    <lineage>
        <taxon>Eukaryota</taxon>
        <taxon>Metazoa</taxon>
        <taxon>Cnidaria</taxon>
        <taxon>Anthozoa</taxon>
        <taxon>Octocorallia</taxon>
        <taxon>Malacalcyonacea</taxon>
        <taxon>Plexauridae</taxon>
        <taxon>Paramuricea</taxon>
    </lineage>
</organism>
<accession>A0A7D9LW96</accession>
<feature type="non-terminal residue" evidence="1">
    <location>
        <position position="62"/>
    </location>
</feature>
<name>A0A7D9LW96_PARCT</name>
<dbReference type="EMBL" id="CACRXK020025549">
    <property type="protein sequence ID" value="CAB4039553.1"/>
    <property type="molecule type" value="Genomic_DNA"/>
</dbReference>
<keyword evidence="2" id="KW-1185">Reference proteome</keyword>
<proteinExistence type="predicted"/>
<dbReference type="Proteomes" id="UP001152795">
    <property type="component" value="Unassembled WGS sequence"/>
</dbReference>
<protein>
    <submittedName>
        <fullName evidence="1">Uncharacterized protein</fullName>
    </submittedName>
</protein>
<sequence>MSQPSANRIIKRVSEAIAPRLRNNYITFPEGDILDQLKLDFWRIQAVCGPNLDILNIVARWP</sequence>
<reference evidence="1" key="1">
    <citation type="submission" date="2020-04" db="EMBL/GenBank/DDBJ databases">
        <authorList>
            <person name="Alioto T."/>
            <person name="Alioto T."/>
            <person name="Gomez Garrido J."/>
        </authorList>
    </citation>
    <scope>NUCLEOTIDE SEQUENCE</scope>
    <source>
        <strain evidence="1">A484AB</strain>
    </source>
</reference>
<evidence type="ECO:0000313" key="1">
    <source>
        <dbReference type="EMBL" id="CAB4039553.1"/>
    </source>
</evidence>
<comment type="caution">
    <text evidence="1">The sequence shown here is derived from an EMBL/GenBank/DDBJ whole genome shotgun (WGS) entry which is preliminary data.</text>
</comment>
<dbReference type="AlphaFoldDB" id="A0A7D9LW96"/>